<proteinExistence type="predicted"/>
<dbReference type="SUPFAM" id="SSF54236">
    <property type="entry name" value="Ubiquitin-like"/>
    <property type="match status" value="2"/>
</dbReference>
<organism evidence="3 4">
    <name type="scientific">Effrenium voratum</name>
    <dbReference type="NCBI Taxonomy" id="2562239"/>
    <lineage>
        <taxon>Eukaryota</taxon>
        <taxon>Sar</taxon>
        <taxon>Alveolata</taxon>
        <taxon>Dinophyceae</taxon>
        <taxon>Suessiales</taxon>
        <taxon>Symbiodiniaceae</taxon>
        <taxon>Effrenium</taxon>
    </lineage>
</organism>
<feature type="domain" description="Ubiquitin-like" evidence="2">
    <location>
        <begin position="23"/>
        <end position="61"/>
    </location>
</feature>
<feature type="transmembrane region" description="Helical" evidence="1">
    <location>
        <begin position="175"/>
        <end position="194"/>
    </location>
</feature>
<dbReference type="InterPro" id="IPR000626">
    <property type="entry name" value="Ubiquitin-like_dom"/>
</dbReference>
<dbReference type="CDD" id="cd17039">
    <property type="entry name" value="Ubl_ubiquitin_like"/>
    <property type="match status" value="1"/>
</dbReference>
<dbReference type="Pfam" id="PF00240">
    <property type="entry name" value="ubiquitin"/>
    <property type="match status" value="1"/>
</dbReference>
<protein>
    <recommendedName>
        <fullName evidence="2">Ubiquitin-like domain-containing protein</fullName>
    </recommendedName>
</protein>
<keyword evidence="1" id="KW-0472">Membrane</keyword>
<evidence type="ECO:0000256" key="1">
    <source>
        <dbReference type="SAM" id="Phobius"/>
    </source>
</evidence>
<evidence type="ECO:0000259" key="2">
    <source>
        <dbReference type="PROSITE" id="PS50053"/>
    </source>
</evidence>
<dbReference type="AlphaFoldDB" id="A0AA36IE40"/>
<keyword evidence="4" id="KW-1185">Reference proteome</keyword>
<comment type="caution">
    <text evidence="3">The sequence shown here is derived from an EMBL/GenBank/DDBJ whole genome shotgun (WGS) entry which is preliminary data.</text>
</comment>
<gene>
    <name evidence="3" type="ORF">EVOR1521_LOCUS12180</name>
</gene>
<dbReference type="SMART" id="SM00213">
    <property type="entry name" value="UBQ"/>
    <property type="match status" value="2"/>
</dbReference>
<dbReference type="EMBL" id="CAUJNA010001258">
    <property type="protein sequence ID" value="CAJ1385612.1"/>
    <property type="molecule type" value="Genomic_DNA"/>
</dbReference>
<name>A0AA36IE40_9DINO</name>
<dbReference type="Proteomes" id="UP001178507">
    <property type="component" value="Unassembled WGS sequence"/>
</dbReference>
<dbReference type="PROSITE" id="PS50053">
    <property type="entry name" value="UBIQUITIN_2"/>
    <property type="match status" value="2"/>
</dbReference>
<dbReference type="SUPFAM" id="SSF50692">
    <property type="entry name" value="ADC-like"/>
    <property type="match status" value="1"/>
</dbReference>
<keyword evidence="1" id="KW-1133">Transmembrane helix</keyword>
<dbReference type="InterPro" id="IPR029071">
    <property type="entry name" value="Ubiquitin-like_domsf"/>
</dbReference>
<evidence type="ECO:0000313" key="3">
    <source>
        <dbReference type="EMBL" id="CAJ1385612.1"/>
    </source>
</evidence>
<feature type="domain" description="Ubiquitin-like" evidence="2">
    <location>
        <begin position="83"/>
        <end position="155"/>
    </location>
</feature>
<dbReference type="Gene3D" id="3.10.20.90">
    <property type="entry name" value="Phosphatidylinositol 3-kinase Catalytic Subunit, Chain A, domain 1"/>
    <property type="match status" value="2"/>
</dbReference>
<evidence type="ECO:0000313" key="4">
    <source>
        <dbReference type="Proteomes" id="UP001178507"/>
    </source>
</evidence>
<accession>A0AA36IE40</accession>
<reference evidence="3" key="1">
    <citation type="submission" date="2023-08" db="EMBL/GenBank/DDBJ databases">
        <authorList>
            <person name="Chen Y."/>
            <person name="Shah S."/>
            <person name="Dougan E. K."/>
            <person name="Thang M."/>
            <person name="Chan C."/>
        </authorList>
    </citation>
    <scope>NUCLEOTIDE SEQUENCE</scope>
</reference>
<keyword evidence="1" id="KW-0812">Transmembrane</keyword>
<sequence length="268" mass="29351">MPVFQVQPIAASLPVEVEVAGGTIADLKAALANKTGVKEDEQRLVTRGRLLEDSTLLESVDGRIFLARASCVSFEPVEPKDEIQLRLKTIGGMQNELRLTVKRSLPAREFKQQALLRLGKPAEIGYKFVASGQLMSSEATLAELGLQDGDVVVVVAPRAPFHVRVARQVRFAICWLLGGLWSLLKAVVCALGVLPGTMLRWLINAWYDPWSLVRPTSPEEVLDGFAGQVRGRRIQTLGFSPQMLRYAPGQNPRGEDLTVLLSQGLIGM</sequence>
<dbReference type="InterPro" id="IPR009010">
    <property type="entry name" value="Asp_de-COase-like_dom_sf"/>
</dbReference>